<keyword evidence="3" id="KW-1185">Reference proteome</keyword>
<dbReference type="Proteomes" id="UP000076532">
    <property type="component" value="Unassembled WGS sequence"/>
</dbReference>
<evidence type="ECO:0000313" key="2">
    <source>
        <dbReference type="EMBL" id="KZP04106.1"/>
    </source>
</evidence>
<protein>
    <recommendedName>
        <fullName evidence="4">F-box domain-containing protein</fullName>
    </recommendedName>
</protein>
<feature type="non-terminal residue" evidence="2">
    <location>
        <position position="1"/>
    </location>
</feature>
<organism evidence="2 3">
    <name type="scientific">Athelia psychrophila</name>
    <dbReference type="NCBI Taxonomy" id="1759441"/>
    <lineage>
        <taxon>Eukaryota</taxon>
        <taxon>Fungi</taxon>
        <taxon>Dikarya</taxon>
        <taxon>Basidiomycota</taxon>
        <taxon>Agaricomycotina</taxon>
        <taxon>Agaricomycetes</taxon>
        <taxon>Agaricomycetidae</taxon>
        <taxon>Atheliales</taxon>
        <taxon>Atheliaceae</taxon>
        <taxon>Athelia</taxon>
    </lineage>
</organism>
<feature type="non-terminal residue" evidence="2">
    <location>
        <position position="79"/>
    </location>
</feature>
<dbReference type="EMBL" id="KV417959">
    <property type="protein sequence ID" value="KZP04106.1"/>
    <property type="molecule type" value="Genomic_DNA"/>
</dbReference>
<proteinExistence type="predicted"/>
<evidence type="ECO:0000313" key="3">
    <source>
        <dbReference type="Proteomes" id="UP000076532"/>
    </source>
</evidence>
<evidence type="ECO:0000256" key="1">
    <source>
        <dbReference type="SAM" id="Coils"/>
    </source>
</evidence>
<reference evidence="2 3" key="1">
    <citation type="journal article" date="2016" name="Mol. Biol. Evol.">
        <title>Comparative Genomics of Early-Diverging Mushroom-Forming Fungi Provides Insights into the Origins of Lignocellulose Decay Capabilities.</title>
        <authorList>
            <person name="Nagy L.G."/>
            <person name="Riley R."/>
            <person name="Tritt A."/>
            <person name="Adam C."/>
            <person name="Daum C."/>
            <person name="Floudas D."/>
            <person name="Sun H."/>
            <person name="Yadav J.S."/>
            <person name="Pangilinan J."/>
            <person name="Larsson K.H."/>
            <person name="Matsuura K."/>
            <person name="Barry K."/>
            <person name="Labutti K."/>
            <person name="Kuo R."/>
            <person name="Ohm R.A."/>
            <person name="Bhattacharya S.S."/>
            <person name="Shirouzu T."/>
            <person name="Yoshinaga Y."/>
            <person name="Martin F.M."/>
            <person name="Grigoriev I.V."/>
            <person name="Hibbett D.S."/>
        </authorList>
    </citation>
    <scope>NUCLEOTIDE SEQUENCE [LARGE SCALE GENOMIC DNA]</scope>
    <source>
        <strain evidence="2 3">CBS 109695</strain>
    </source>
</reference>
<keyword evidence="1" id="KW-0175">Coiled coil</keyword>
<dbReference type="AlphaFoldDB" id="A0A167UMX1"/>
<name>A0A167UMX1_9AGAM</name>
<accession>A0A167UMX1</accession>
<evidence type="ECO:0008006" key="4">
    <source>
        <dbReference type="Google" id="ProtNLM"/>
    </source>
</evidence>
<dbReference type="OrthoDB" id="3365698at2759"/>
<sequence length="79" mass="9061">VSQLDQEILRLEASLAKLRRKRDQAQIYVMAHKAIVSTIRQVPPEIITEIFLLCLRGCPTIAPRLAGICRRWRTITFSS</sequence>
<gene>
    <name evidence="2" type="ORF">FIBSPDRAFT_710544</name>
</gene>
<feature type="coiled-coil region" evidence="1">
    <location>
        <begin position="1"/>
        <end position="28"/>
    </location>
</feature>